<reference evidence="1" key="1">
    <citation type="submission" date="2020-02" db="EMBL/GenBank/DDBJ databases">
        <authorList>
            <person name="Meier V. D."/>
        </authorList>
    </citation>
    <scope>NUCLEOTIDE SEQUENCE</scope>
    <source>
        <strain evidence="1">AVDCRST_MAG62</strain>
    </source>
</reference>
<accession>A0A6J4TCW3</accession>
<protein>
    <submittedName>
        <fullName evidence="1">Uncharacterized protein</fullName>
    </submittedName>
</protein>
<dbReference type="AlphaFoldDB" id="A0A6J4TCW3"/>
<organism evidence="1">
    <name type="scientific">uncultured Sphingomonas sp</name>
    <dbReference type="NCBI Taxonomy" id="158754"/>
    <lineage>
        <taxon>Bacteria</taxon>
        <taxon>Pseudomonadati</taxon>
        <taxon>Pseudomonadota</taxon>
        <taxon>Alphaproteobacteria</taxon>
        <taxon>Sphingomonadales</taxon>
        <taxon>Sphingomonadaceae</taxon>
        <taxon>Sphingomonas</taxon>
        <taxon>environmental samples</taxon>
    </lineage>
</organism>
<name>A0A6J4TCW3_9SPHN</name>
<evidence type="ECO:0000313" key="1">
    <source>
        <dbReference type="EMBL" id="CAA9519331.1"/>
    </source>
</evidence>
<dbReference type="EMBL" id="CADCWB010000126">
    <property type="protein sequence ID" value="CAA9519331.1"/>
    <property type="molecule type" value="Genomic_DNA"/>
</dbReference>
<sequence>MDAPLRSSRPTPGQRALAEVLARGEAAIGAGMERLPAQLYLDPDRYAREQEGPLPPCRCC</sequence>
<gene>
    <name evidence="1" type="ORF">AVDCRST_MAG62-1009</name>
</gene>
<proteinExistence type="predicted"/>